<sequence length="331" mass="37088">MYYKVAMGIFSALFIIACQQEKSTTYQDLKGDVFGTYYHFQIDSEKDYTKQIDSVFQQVNIAANTYVAESQISILNKTGIYNNPSATFLDMLHKAKHYYTETNGYFNPAIYPLISTWKSKFENRSEIDTLKVNKLLGLTAFDSILTVETTKITFLKPNAAIDLSAMGEGYTLDALASILDKSGVKNYMLEIGGEMQCRGLNQKGKTWLIGIEAPNFDPLVKERSVISTVRLKNTGLSTSGSYRKFYYDSLGKKHAHIVNPKTGFPVEHHLLSVSIKAKSSAIADTYATACMAMGEEKSKKFIENDPEIEGYLIVANAADSTETWHSEKFFD</sequence>
<keyword evidence="7 11" id="KW-0274">FAD</keyword>
<keyword evidence="5 11" id="KW-0808">Transferase</keyword>
<dbReference type="PANTHER" id="PTHR30040:SF2">
    <property type="entry name" value="FAD:PROTEIN FMN TRANSFERASE"/>
    <property type="match status" value="1"/>
</dbReference>
<comment type="subcellular location">
    <subcellularLocation>
        <location evidence="12">Cell inner membrane</location>
        <topology evidence="12">Lipid-anchor</topology>
        <orientation evidence="12">Periplasmic side</orientation>
    </subcellularLocation>
</comment>
<keyword evidence="12" id="KW-1003">Cell membrane</keyword>
<comment type="caution">
    <text evidence="13">The sequence shown here is derived from an EMBL/GenBank/DDBJ whole genome shotgun (WGS) entry which is preliminary data.</text>
</comment>
<dbReference type="EC" id="2.7.1.180" evidence="2 11"/>
<evidence type="ECO:0000256" key="2">
    <source>
        <dbReference type="ARBA" id="ARBA00011955"/>
    </source>
</evidence>
<evidence type="ECO:0000256" key="6">
    <source>
        <dbReference type="ARBA" id="ARBA00022723"/>
    </source>
</evidence>
<proteinExistence type="inferred from homology"/>
<protein>
    <recommendedName>
        <fullName evidence="3 11">FAD:protein FMN transferase</fullName>
        <ecNumber evidence="2 11">2.7.1.180</ecNumber>
    </recommendedName>
    <alternativeName>
        <fullName evidence="9 11">Flavin transferase</fullName>
    </alternativeName>
</protein>
<dbReference type="PANTHER" id="PTHR30040">
    <property type="entry name" value="THIAMINE BIOSYNTHESIS LIPOPROTEIN APBE"/>
    <property type="match status" value="1"/>
</dbReference>
<organism evidence="13 14">
    <name type="scientific">Galbibacter pacificus</name>
    <dbReference type="NCBI Taxonomy" id="2996052"/>
    <lineage>
        <taxon>Bacteria</taxon>
        <taxon>Pseudomonadati</taxon>
        <taxon>Bacteroidota</taxon>
        <taxon>Flavobacteriia</taxon>
        <taxon>Flavobacteriales</taxon>
        <taxon>Flavobacteriaceae</taxon>
        <taxon>Galbibacter</taxon>
    </lineage>
</organism>
<comment type="similarity">
    <text evidence="11 12">Belongs to the ApbE family.</text>
</comment>
<accession>A0ABT6FPN4</accession>
<dbReference type="GO" id="GO:0016740">
    <property type="term" value="F:transferase activity"/>
    <property type="evidence" value="ECO:0007669"/>
    <property type="project" value="UniProtKB-KW"/>
</dbReference>
<keyword evidence="8 11" id="KW-0460">Magnesium</keyword>
<keyword evidence="12" id="KW-0997">Cell inner membrane</keyword>
<comment type="cofactor">
    <cofactor evidence="1 12">
        <name>Mg(2+)</name>
        <dbReference type="ChEBI" id="CHEBI:18420"/>
    </cofactor>
</comment>
<dbReference type="Gene3D" id="3.10.520.10">
    <property type="entry name" value="ApbE-like domains"/>
    <property type="match status" value="1"/>
</dbReference>
<dbReference type="PIRSF" id="PIRSF006268">
    <property type="entry name" value="ApbE"/>
    <property type="match status" value="1"/>
</dbReference>
<name>A0ABT6FPN4_9FLAO</name>
<gene>
    <name evidence="13" type="ORF">OSR52_04950</name>
</gene>
<keyword evidence="14" id="KW-1185">Reference proteome</keyword>
<dbReference type="Pfam" id="PF02424">
    <property type="entry name" value="ApbE"/>
    <property type="match status" value="1"/>
</dbReference>
<reference evidence="13" key="1">
    <citation type="submission" date="2022-11" db="EMBL/GenBank/DDBJ databases">
        <title>High-quality draft genome sequence of Galbibacter sp. strain CMA-7.</title>
        <authorList>
            <person name="Wei L."/>
            <person name="Dong C."/>
            <person name="Shao Z."/>
        </authorList>
    </citation>
    <scope>NUCLEOTIDE SEQUENCE</scope>
    <source>
        <strain evidence="13">CMA-7</strain>
    </source>
</reference>
<dbReference type="InterPro" id="IPR024932">
    <property type="entry name" value="ApbE"/>
</dbReference>
<dbReference type="RefSeq" id="WP_277899516.1">
    <property type="nucleotide sequence ID" value="NZ_JAPMUA010000002.1"/>
</dbReference>
<evidence type="ECO:0000256" key="10">
    <source>
        <dbReference type="ARBA" id="ARBA00048540"/>
    </source>
</evidence>
<evidence type="ECO:0000256" key="3">
    <source>
        <dbReference type="ARBA" id="ARBA00016337"/>
    </source>
</evidence>
<evidence type="ECO:0000256" key="5">
    <source>
        <dbReference type="ARBA" id="ARBA00022679"/>
    </source>
</evidence>
<evidence type="ECO:0000256" key="9">
    <source>
        <dbReference type="ARBA" id="ARBA00031306"/>
    </source>
</evidence>
<comment type="catalytic activity">
    <reaction evidence="10 11 12">
        <text>L-threonyl-[protein] + FAD = FMN-L-threonyl-[protein] + AMP + H(+)</text>
        <dbReference type="Rhea" id="RHEA:36847"/>
        <dbReference type="Rhea" id="RHEA-COMP:11060"/>
        <dbReference type="Rhea" id="RHEA-COMP:11061"/>
        <dbReference type="ChEBI" id="CHEBI:15378"/>
        <dbReference type="ChEBI" id="CHEBI:30013"/>
        <dbReference type="ChEBI" id="CHEBI:57692"/>
        <dbReference type="ChEBI" id="CHEBI:74257"/>
        <dbReference type="ChEBI" id="CHEBI:456215"/>
        <dbReference type="EC" id="2.7.1.180"/>
    </reaction>
</comment>
<dbReference type="SUPFAM" id="SSF143631">
    <property type="entry name" value="ApbE-like"/>
    <property type="match status" value="1"/>
</dbReference>
<dbReference type="PROSITE" id="PS51257">
    <property type="entry name" value="PROKAR_LIPOPROTEIN"/>
    <property type="match status" value="1"/>
</dbReference>
<evidence type="ECO:0000256" key="7">
    <source>
        <dbReference type="ARBA" id="ARBA00022827"/>
    </source>
</evidence>
<evidence type="ECO:0000256" key="12">
    <source>
        <dbReference type="RuleBase" id="RU363002"/>
    </source>
</evidence>
<evidence type="ECO:0000256" key="11">
    <source>
        <dbReference type="PIRNR" id="PIRNR006268"/>
    </source>
</evidence>
<dbReference type="Proteomes" id="UP001153642">
    <property type="component" value="Unassembled WGS sequence"/>
</dbReference>
<keyword evidence="4 11" id="KW-0285">Flavoprotein</keyword>
<keyword evidence="12" id="KW-0472">Membrane</keyword>
<dbReference type="EMBL" id="JAPMUA010000002">
    <property type="protein sequence ID" value="MDG3585208.1"/>
    <property type="molecule type" value="Genomic_DNA"/>
</dbReference>
<evidence type="ECO:0000256" key="4">
    <source>
        <dbReference type="ARBA" id="ARBA00022630"/>
    </source>
</evidence>
<evidence type="ECO:0000256" key="8">
    <source>
        <dbReference type="ARBA" id="ARBA00022842"/>
    </source>
</evidence>
<comment type="function">
    <text evidence="12">Flavin transferase that catalyzes the transfer of the FMN moiety of FAD and its covalent binding to the hydroxyl group of a threonine residue in a target flavoprotein.</text>
</comment>
<evidence type="ECO:0000256" key="1">
    <source>
        <dbReference type="ARBA" id="ARBA00001946"/>
    </source>
</evidence>
<evidence type="ECO:0000313" key="13">
    <source>
        <dbReference type="EMBL" id="MDG3585208.1"/>
    </source>
</evidence>
<keyword evidence="12" id="KW-0449">Lipoprotein</keyword>
<evidence type="ECO:0000313" key="14">
    <source>
        <dbReference type="Proteomes" id="UP001153642"/>
    </source>
</evidence>
<keyword evidence="6 11" id="KW-0479">Metal-binding</keyword>
<dbReference type="InterPro" id="IPR003374">
    <property type="entry name" value="ApbE-like_sf"/>
</dbReference>